<organism evidence="5 6">
    <name type="scientific">Salix dunnii</name>
    <dbReference type="NCBI Taxonomy" id="1413687"/>
    <lineage>
        <taxon>Eukaryota</taxon>
        <taxon>Viridiplantae</taxon>
        <taxon>Streptophyta</taxon>
        <taxon>Embryophyta</taxon>
        <taxon>Tracheophyta</taxon>
        <taxon>Spermatophyta</taxon>
        <taxon>Magnoliopsida</taxon>
        <taxon>eudicotyledons</taxon>
        <taxon>Gunneridae</taxon>
        <taxon>Pentapetalae</taxon>
        <taxon>rosids</taxon>
        <taxon>fabids</taxon>
        <taxon>Malpighiales</taxon>
        <taxon>Salicaceae</taxon>
        <taxon>Saliceae</taxon>
        <taxon>Salix</taxon>
    </lineage>
</organism>
<feature type="compositionally biased region" description="Gly residues" evidence="3">
    <location>
        <begin position="217"/>
        <end position="226"/>
    </location>
</feature>
<keyword evidence="1 2" id="KW-0694">RNA-binding</keyword>
<dbReference type="AlphaFoldDB" id="A0A835MNN8"/>
<dbReference type="SMART" id="SM00360">
    <property type="entry name" value="RRM"/>
    <property type="match status" value="1"/>
</dbReference>
<dbReference type="EMBL" id="JADGMS010000015">
    <property type="protein sequence ID" value="KAF9667701.1"/>
    <property type="molecule type" value="Genomic_DNA"/>
</dbReference>
<dbReference type="CDD" id="cd21608">
    <property type="entry name" value="RRM2_NsCP33_like"/>
    <property type="match status" value="1"/>
</dbReference>
<dbReference type="InterPro" id="IPR052462">
    <property type="entry name" value="SLIRP/GR-RBP-like"/>
</dbReference>
<proteinExistence type="predicted"/>
<evidence type="ECO:0000256" key="3">
    <source>
        <dbReference type="SAM" id="MobiDB-lite"/>
    </source>
</evidence>
<sequence>MAFLTKLGNMFRQTANRQITSEISVSAPSIYQALRYMSSSKLFIGGISFQTDDNGLKEAFDKYGNVVEARIIMDRETGRSRGFGFVTYTSSEEASSAIQAMDGQDLHGRRVRVNYATERPQRTFNNNYGNYGGGGYGSGGGGYGSGGGGYGGGGYGTGGGGGYGSGGGGYGTGTNVNYGVDKPNYAGQNTYDGGAGNHGVGSGSNDGYTNTSVDGGNAGLGYGDGNHFGANESSGDGSNLDDALDTNSKEDDDAGDFAKRA</sequence>
<evidence type="ECO:0000259" key="4">
    <source>
        <dbReference type="PROSITE" id="PS50102"/>
    </source>
</evidence>
<name>A0A835MNN8_9ROSI</name>
<dbReference type="PROSITE" id="PS50102">
    <property type="entry name" value="RRM"/>
    <property type="match status" value="1"/>
</dbReference>
<gene>
    <name evidence="5" type="ORF">SADUNF_Sadunf15G0051000</name>
</gene>
<evidence type="ECO:0000313" key="5">
    <source>
        <dbReference type="EMBL" id="KAF9667701.1"/>
    </source>
</evidence>
<dbReference type="Proteomes" id="UP000657918">
    <property type="component" value="Unassembled WGS sequence"/>
</dbReference>
<feature type="domain" description="RRM" evidence="4">
    <location>
        <begin position="40"/>
        <end position="118"/>
    </location>
</feature>
<comment type="caution">
    <text evidence="5">The sequence shown here is derived from an EMBL/GenBank/DDBJ whole genome shotgun (WGS) entry which is preliminary data.</text>
</comment>
<dbReference type="SUPFAM" id="SSF54928">
    <property type="entry name" value="RNA-binding domain, RBD"/>
    <property type="match status" value="1"/>
</dbReference>
<reference evidence="5 6" key="1">
    <citation type="submission" date="2020-10" db="EMBL/GenBank/DDBJ databases">
        <title>Plant Genome Project.</title>
        <authorList>
            <person name="Zhang R.-G."/>
        </authorList>
    </citation>
    <scope>NUCLEOTIDE SEQUENCE [LARGE SCALE GENOMIC DNA]</scope>
    <source>
        <strain evidence="5">FAFU-HL-1</strain>
        <tissue evidence="5">Leaf</tissue>
    </source>
</reference>
<feature type="region of interest" description="Disordered" evidence="3">
    <location>
        <begin position="217"/>
        <end position="261"/>
    </location>
</feature>
<protein>
    <recommendedName>
        <fullName evidence="4">RRM domain-containing protein</fullName>
    </recommendedName>
</protein>
<dbReference type="InterPro" id="IPR012677">
    <property type="entry name" value="Nucleotide-bd_a/b_plait_sf"/>
</dbReference>
<evidence type="ECO:0000256" key="1">
    <source>
        <dbReference type="ARBA" id="ARBA00022884"/>
    </source>
</evidence>
<dbReference type="PANTHER" id="PTHR48027">
    <property type="entry name" value="HETEROGENEOUS NUCLEAR RIBONUCLEOPROTEIN 87F-RELATED"/>
    <property type="match status" value="1"/>
</dbReference>
<evidence type="ECO:0000313" key="6">
    <source>
        <dbReference type="Proteomes" id="UP000657918"/>
    </source>
</evidence>
<dbReference type="Gene3D" id="3.30.70.330">
    <property type="match status" value="1"/>
</dbReference>
<dbReference type="GO" id="GO:0003723">
    <property type="term" value="F:RNA binding"/>
    <property type="evidence" value="ECO:0007669"/>
    <property type="project" value="UniProtKB-UniRule"/>
</dbReference>
<dbReference type="InterPro" id="IPR000504">
    <property type="entry name" value="RRM_dom"/>
</dbReference>
<evidence type="ECO:0000256" key="2">
    <source>
        <dbReference type="PROSITE-ProRule" id="PRU00176"/>
    </source>
</evidence>
<dbReference type="OrthoDB" id="439808at2759"/>
<keyword evidence="6" id="KW-1185">Reference proteome</keyword>
<accession>A0A835MNN8</accession>
<dbReference type="InterPro" id="IPR035979">
    <property type="entry name" value="RBD_domain_sf"/>
</dbReference>
<dbReference type="FunFam" id="3.30.70.330:FF:000571">
    <property type="entry name" value="Glycine-rich RNA-binding protein 3 mitochondrial"/>
    <property type="match status" value="1"/>
</dbReference>
<dbReference type="Pfam" id="PF00076">
    <property type="entry name" value="RRM_1"/>
    <property type="match status" value="1"/>
</dbReference>
<dbReference type="InterPro" id="IPR048289">
    <property type="entry name" value="RRM2_NsCP33-like"/>
</dbReference>